<accession>A0ABS8T246</accession>
<reference evidence="1 2" key="1">
    <citation type="journal article" date="2021" name="BMC Genomics">
        <title>Datura genome reveals duplications of psychoactive alkaloid biosynthetic genes and high mutation rate following tissue culture.</title>
        <authorList>
            <person name="Rajewski A."/>
            <person name="Carter-House D."/>
            <person name="Stajich J."/>
            <person name="Litt A."/>
        </authorList>
    </citation>
    <scope>NUCLEOTIDE SEQUENCE [LARGE SCALE GENOMIC DNA]</scope>
    <source>
        <strain evidence="1">AR-01</strain>
    </source>
</reference>
<protein>
    <submittedName>
        <fullName evidence="1">Uncharacterized protein</fullName>
    </submittedName>
</protein>
<sequence length="89" mass="9696">MRRNGGVIAVAVSPRRKGYRRSDTASAGWKESSCYKETAATLEKSLQQDSYHGRKPTVTDQESNHCMCCGGVLTAIAGLLQRKCDRCSG</sequence>
<proteinExistence type="predicted"/>
<evidence type="ECO:0000313" key="2">
    <source>
        <dbReference type="Proteomes" id="UP000823775"/>
    </source>
</evidence>
<gene>
    <name evidence="1" type="ORF">HAX54_001259</name>
</gene>
<organism evidence="1 2">
    <name type="scientific">Datura stramonium</name>
    <name type="common">Jimsonweed</name>
    <name type="synonym">Common thornapple</name>
    <dbReference type="NCBI Taxonomy" id="4076"/>
    <lineage>
        <taxon>Eukaryota</taxon>
        <taxon>Viridiplantae</taxon>
        <taxon>Streptophyta</taxon>
        <taxon>Embryophyta</taxon>
        <taxon>Tracheophyta</taxon>
        <taxon>Spermatophyta</taxon>
        <taxon>Magnoliopsida</taxon>
        <taxon>eudicotyledons</taxon>
        <taxon>Gunneridae</taxon>
        <taxon>Pentapetalae</taxon>
        <taxon>asterids</taxon>
        <taxon>lamiids</taxon>
        <taxon>Solanales</taxon>
        <taxon>Solanaceae</taxon>
        <taxon>Solanoideae</taxon>
        <taxon>Datureae</taxon>
        <taxon>Datura</taxon>
    </lineage>
</organism>
<name>A0ABS8T246_DATST</name>
<keyword evidence="2" id="KW-1185">Reference proteome</keyword>
<evidence type="ECO:0000313" key="1">
    <source>
        <dbReference type="EMBL" id="MCD7465419.1"/>
    </source>
</evidence>
<dbReference type="Proteomes" id="UP000823775">
    <property type="component" value="Unassembled WGS sequence"/>
</dbReference>
<dbReference type="EMBL" id="JACEIK010001048">
    <property type="protein sequence ID" value="MCD7465419.1"/>
    <property type="molecule type" value="Genomic_DNA"/>
</dbReference>
<comment type="caution">
    <text evidence="1">The sequence shown here is derived from an EMBL/GenBank/DDBJ whole genome shotgun (WGS) entry which is preliminary data.</text>
</comment>